<dbReference type="SUPFAM" id="SSF56672">
    <property type="entry name" value="DNA/RNA polymerases"/>
    <property type="match status" value="1"/>
</dbReference>
<sequence length="171" mass="20106">MFGRLCQNFGRKSRFLNAETKTGSAFPRNSGAGPVNTYEDSYKLPNKDELMNKIQESKYFSKFDCKSEFWQIRLAEESIKWIAFIYPEGHFEWLVMPFGLKNAPSIFQRKMDQIFKKYDNFCSVYVDDILVHSKNKNEQRKHLEIILKEFIGNGNGIVISRNKVELEKQDI</sequence>
<dbReference type="Gene3D" id="3.30.70.270">
    <property type="match status" value="1"/>
</dbReference>
<gene>
    <name evidence="2" type="ORF">Prudu_002583</name>
</gene>
<dbReference type="CDD" id="cd01647">
    <property type="entry name" value="RT_LTR"/>
    <property type="match status" value="1"/>
</dbReference>
<dbReference type="InterPro" id="IPR043128">
    <property type="entry name" value="Rev_trsase/Diguanyl_cyclase"/>
</dbReference>
<feature type="domain" description="Reverse transcriptase" evidence="1">
    <location>
        <begin position="40"/>
        <end position="167"/>
    </location>
</feature>
<dbReference type="EMBL" id="AP019297">
    <property type="protein sequence ID" value="BBG94330.1"/>
    <property type="molecule type" value="Genomic_DNA"/>
</dbReference>
<accession>A0A4Y1QR69</accession>
<dbReference type="AlphaFoldDB" id="A0A4Y1QR69"/>
<dbReference type="Pfam" id="PF00078">
    <property type="entry name" value="RVT_1"/>
    <property type="match status" value="1"/>
</dbReference>
<proteinExistence type="predicted"/>
<dbReference type="PANTHER" id="PTHR33064:SF37">
    <property type="entry name" value="RIBONUCLEASE H"/>
    <property type="match status" value="1"/>
</dbReference>
<dbReference type="InterPro" id="IPR043502">
    <property type="entry name" value="DNA/RNA_pol_sf"/>
</dbReference>
<dbReference type="InterPro" id="IPR051320">
    <property type="entry name" value="Viral_Replic_Matur_Polypro"/>
</dbReference>
<protein>
    <submittedName>
        <fullName evidence="2">Transposable element protein</fullName>
    </submittedName>
</protein>
<reference evidence="2" key="1">
    <citation type="journal article" date="2019" name="Science">
        <title>Mutation of a bHLH transcription factor allowed almond domestication.</title>
        <authorList>
            <person name="Sanchez-Perez R."/>
            <person name="Pavan S."/>
            <person name="Mazzeo R."/>
            <person name="Moldovan C."/>
            <person name="Aiese Cigliano R."/>
            <person name="Del Cueto J."/>
            <person name="Ricciardi F."/>
            <person name="Lotti C."/>
            <person name="Ricciardi L."/>
            <person name="Dicenta F."/>
            <person name="Lopez-Marques R.L."/>
            <person name="Lindberg Moller B."/>
        </authorList>
    </citation>
    <scope>NUCLEOTIDE SEQUENCE</scope>
</reference>
<organism evidence="2">
    <name type="scientific">Prunus dulcis</name>
    <name type="common">Almond</name>
    <name type="synonym">Amygdalus dulcis</name>
    <dbReference type="NCBI Taxonomy" id="3755"/>
    <lineage>
        <taxon>Eukaryota</taxon>
        <taxon>Viridiplantae</taxon>
        <taxon>Streptophyta</taxon>
        <taxon>Embryophyta</taxon>
        <taxon>Tracheophyta</taxon>
        <taxon>Spermatophyta</taxon>
        <taxon>Magnoliopsida</taxon>
        <taxon>eudicotyledons</taxon>
        <taxon>Gunneridae</taxon>
        <taxon>Pentapetalae</taxon>
        <taxon>rosids</taxon>
        <taxon>fabids</taxon>
        <taxon>Rosales</taxon>
        <taxon>Rosaceae</taxon>
        <taxon>Amygdaloideae</taxon>
        <taxon>Amygdaleae</taxon>
        <taxon>Prunus</taxon>
    </lineage>
</organism>
<name>A0A4Y1QR69_PRUDU</name>
<evidence type="ECO:0000259" key="1">
    <source>
        <dbReference type="Pfam" id="PF00078"/>
    </source>
</evidence>
<evidence type="ECO:0000313" key="2">
    <source>
        <dbReference type="EMBL" id="BBG94330.1"/>
    </source>
</evidence>
<dbReference type="Gene3D" id="3.10.10.10">
    <property type="entry name" value="HIV Type 1 Reverse Transcriptase, subunit A, domain 1"/>
    <property type="match status" value="1"/>
</dbReference>
<dbReference type="InterPro" id="IPR000477">
    <property type="entry name" value="RT_dom"/>
</dbReference>
<dbReference type="PANTHER" id="PTHR33064">
    <property type="entry name" value="POL PROTEIN"/>
    <property type="match status" value="1"/>
</dbReference>